<name>A0ABV4DPH2_9LACO</name>
<dbReference type="Pfam" id="PF24857">
    <property type="entry name" value="THR4_C"/>
    <property type="match status" value="1"/>
</dbReference>
<protein>
    <recommendedName>
        <fullName evidence="4">Threonine synthase</fullName>
        <ecNumber evidence="4">4.2.3.1</ecNumber>
    </recommendedName>
</protein>
<comment type="caution">
    <text evidence="7">The sequence shown here is derived from an EMBL/GenBank/DDBJ whole genome shotgun (WGS) entry which is preliminary data.</text>
</comment>
<dbReference type="SUPFAM" id="SSF53686">
    <property type="entry name" value="Tryptophan synthase beta subunit-like PLP-dependent enzymes"/>
    <property type="match status" value="1"/>
</dbReference>
<comment type="cofactor">
    <cofactor evidence="1">
        <name>pyridoxal 5'-phosphate</name>
        <dbReference type="ChEBI" id="CHEBI:597326"/>
    </cofactor>
</comment>
<dbReference type="Gene3D" id="3.90.1380.10">
    <property type="entry name" value="Threonine synthase, N-terminal domain"/>
    <property type="match status" value="1"/>
</dbReference>
<dbReference type="InterPro" id="IPR036052">
    <property type="entry name" value="TrpB-like_PALP_sf"/>
</dbReference>
<dbReference type="Proteomes" id="UP001565236">
    <property type="component" value="Unassembled WGS sequence"/>
</dbReference>
<dbReference type="CDD" id="cd01560">
    <property type="entry name" value="Thr-synth_2"/>
    <property type="match status" value="1"/>
</dbReference>
<dbReference type="Pfam" id="PF00291">
    <property type="entry name" value="PALP"/>
    <property type="match status" value="1"/>
</dbReference>
<keyword evidence="7" id="KW-0456">Lyase</keyword>
<reference evidence="7 8" key="1">
    <citation type="submission" date="2024-03" db="EMBL/GenBank/DDBJ databases">
        <title>Mouse gut bacterial collection (mGBC) of GemPharmatech.</title>
        <authorList>
            <person name="He Y."/>
            <person name="Dong L."/>
            <person name="Wu D."/>
            <person name="Gao X."/>
            <person name="Lin Z."/>
        </authorList>
    </citation>
    <scope>NUCLEOTIDE SEQUENCE [LARGE SCALE GENOMIC DNA]</scope>
    <source>
        <strain evidence="7 8">15-30</strain>
    </source>
</reference>
<dbReference type="EC" id="4.2.3.1" evidence="4"/>
<evidence type="ECO:0000256" key="3">
    <source>
        <dbReference type="ARBA" id="ARBA00022898"/>
    </source>
</evidence>
<evidence type="ECO:0000256" key="2">
    <source>
        <dbReference type="ARBA" id="ARBA00005517"/>
    </source>
</evidence>
<sequence>MPVLYRSTRAQTPQTFTASQAILQGLSPDGGLFVPEKLPQITLDLKELASLSYQELAFRLLQPFFSDFSESELRECLNKAYGKNFTSPEITPVVLKDGLFYLELFHGPTIAFKDLALQLLPHLLTTAAKKNGSSLQTLILTATSGDTGKAAMAGFADVPETQIIVFYPQDGVSAIQARQMQTQTGANTHVVAITGNFDDAQTKVKEIFDDQSFATKLHTAGFQTSSANSINIGRLFPQMVYYFYAYGQLLKQGQLKAGQKIDFSVPTGNFGDILAGWYAKKLGLPLGRLICASNENNVLTDFFQTGIYDRRREFHVTTSPSMDILVSSNLERLLFYALDKDGAKVAQLMHELKQNGYYTLPKEALAKLQTEFLADFATEDQTAAEIKRVFTKTGYPLDPHTAVASAVAFRHTHTTPLVVVATASPYKFPEAVLEALGHEHASGLKAVKQLHEVIKWPYPQTIQTLFEAPVKEALNCAPEEMPQMIFEILAQVK</sequence>
<dbReference type="Pfam" id="PF14821">
    <property type="entry name" value="Thr_synth_N"/>
    <property type="match status" value="1"/>
</dbReference>
<evidence type="ECO:0000256" key="1">
    <source>
        <dbReference type="ARBA" id="ARBA00001933"/>
    </source>
</evidence>
<dbReference type="NCBIfam" id="TIGR00260">
    <property type="entry name" value="thrC"/>
    <property type="match status" value="1"/>
</dbReference>
<gene>
    <name evidence="7" type="primary">thrC</name>
    <name evidence="7" type="ORF">AALT52_05675</name>
</gene>
<organism evidence="7 8">
    <name type="scientific">Ligilactobacillus faecis</name>
    <dbReference type="NCBI Taxonomy" id="762833"/>
    <lineage>
        <taxon>Bacteria</taxon>
        <taxon>Bacillati</taxon>
        <taxon>Bacillota</taxon>
        <taxon>Bacilli</taxon>
        <taxon>Lactobacillales</taxon>
        <taxon>Lactobacillaceae</taxon>
        <taxon>Ligilactobacillus</taxon>
    </lineage>
</organism>
<dbReference type="Gene3D" id="3.40.50.1100">
    <property type="match status" value="2"/>
</dbReference>
<feature type="domain" description="Threonine synthase N-terminal" evidence="6">
    <location>
        <begin position="5"/>
        <end position="81"/>
    </location>
</feature>
<dbReference type="InterPro" id="IPR001926">
    <property type="entry name" value="TrpB-like_PALP"/>
</dbReference>
<dbReference type="InterPro" id="IPR004450">
    <property type="entry name" value="Thr_synthase-like"/>
</dbReference>
<keyword evidence="8" id="KW-1185">Reference proteome</keyword>
<keyword evidence="3" id="KW-0663">Pyridoxal phosphate</keyword>
<dbReference type="RefSeq" id="WP_369941877.1">
    <property type="nucleotide sequence ID" value="NZ_JBCLUF010000016.1"/>
</dbReference>
<dbReference type="GO" id="GO:0004795">
    <property type="term" value="F:threonine synthase activity"/>
    <property type="evidence" value="ECO:0007669"/>
    <property type="project" value="UniProtKB-EC"/>
</dbReference>
<feature type="domain" description="Tryptophan synthase beta chain-like PALP" evidence="5">
    <location>
        <begin position="102"/>
        <end position="347"/>
    </location>
</feature>
<evidence type="ECO:0000259" key="6">
    <source>
        <dbReference type="Pfam" id="PF14821"/>
    </source>
</evidence>
<evidence type="ECO:0000313" key="8">
    <source>
        <dbReference type="Proteomes" id="UP001565236"/>
    </source>
</evidence>
<comment type="similarity">
    <text evidence="2">Belongs to the threonine synthase family.</text>
</comment>
<accession>A0ABV4DPH2</accession>
<dbReference type="EMBL" id="JBCLUF010000016">
    <property type="protein sequence ID" value="MEY8662375.1"/>
    <property type="molecule type" value="Genomic_DNA"/>
</dbReference>
<evidence type="ECO:0000313" key="7">
    <source>
        <dbReference type="EMBL" id="MEY8662375.1"/>
    </source>
</evidence>
<evidence type="ECO:0000259" key="5">
    <source>
        <dbReference type="Pfam" id="PF00291"/>
    </source>
</evidence>
<proteinExistence type="inferred from homology"/>
<dbReference type="InterPro" id="IPR037158">
    <property type="entry name" value="Thr_synth_N_sf"/>
</dbReference>
<evidence type="ECO:0000256" key="4">
    <source>
        <dbReference type="NCBIfam" id="TIGR00260"/>
    </source>
</evidence>
<dbReference type="PANTHER" id="PTHR43515:SF1">
    <property type="entry name" value="THREONINE SYNTHASE-LIKE 1"/>
    <property type="match status" value="1"/>
</dbReference>
<dbReference type="InterPro" id="IPR029144">
    <property type="entry name" value="Thr_synth_N"/>
</dbReference>
<dbReference type="PANTHER" id="PTHR43515">
    <property type="entry name" value="THREONINE SYNTHASE-LIKE 1"/>
    <property type="match status" value="1"/>
</dbReference>